<dbReference type="RefSeq" id="WP_293226255.1">
    <property type="nucleotide sequence ID" value="NZ_JBHLTN010000007.1"/>
</dbReference>
<protein>
    <submittedName>
        <fullName evidence="2">Ribbon-helix-helix protein, CopG family</fullName>
    </submittedName>
</protein>
<dbReference type="EMBL" id="JBHLTN010000007">
    <property type="protein sequence ID" value="MFC0591688.1"/>
    <property type="molecule type" value="Genomic_DNA"/>
</dbReference>
<dbReference type="Proteomes" id="UP001589834">
    <property type="component" value="Unassembled WGS sequence"/>
</dbReference>
<reference evidence="2 3" key="1">
    <citation type="submission" date="2024-09" db="EMBL/GenBank/DDBJ databases">
        <authorList>
            <person name="Sun Q."/>
            <person name="Mori K."/>
        </authorList>
    </citation>
    <scope>NUCLEOTIDE SEQUENCE [LARGE SCALE GENOMIC DNA]</scope>
    <source>
        <strain evidence="2 3">NCAIM B.02336</strain>
    </source>
</reference>
<feature type="domain" description="Ribbon-helix-helix protein CopG" evidence="1">
    <location>
        <begin position="2"/>
        <end position="40"/>
    </location>
</feature>
<dbReference type="InterPro" id="IPR002145">
    <property type="entry name" value="CopG"/>
</dbReference>
<comment type="caution">
    <text evidence="2">The sequence shown here is derived from an EMBL/GenBank/DDBJ whole genome shotgun (WGS) entry which is preliminary data.</text>
</comment>
<gene>
    <name evidence="2" type="ORF">ACFFGG_03880</name>
</gene>
<evidence type="ECO:0000313" key="3">
    <source>
        <dbReference type="Proteomes" id="UP001589834"/>
    </source>
</evidence>
<evidence type="ECO:0000313" key="2">
    <source>
        <dbReference type="EMBL" id="MFC0591688.1"/>
    </source>
</evidence>
<organism evidence="2 3">
    <name type="scientific">Ottowia pentelensis</name>
    <dbReference type="NCBI Taxonomy" id="511108"/>
    <lineage>
        <taxon>Bacteria</taxon>
        <taxon>Pseudomonadati</taxon>
        <taxon>Pseudomonadota</taxon>
        <taxon>Betaproteobacteria</taxon>
        <taxon>Burkholderiales</taxon>
        <taxon>Comamonadaceae</taxon>
        <taxon>Ottowia</taxon>
    </lineage>
</organism>
<evidence type="ECO:0000259" key="1">
    <source>
        <dbReference type="Pfam" id="PF01402"/>
    </source>
</evidence>
<dbReference type="Pfam" id="PF01402">
    <property type="entry name" value="RHH_1"/>
    <property type="match status" value="1"/>
</dbReference>
<dbReference type="CDD" id="cd21631">
    <property type="entry name" value="RHH_CopG_NikR-like"/>
    <property type="match status" value="1"/>
</dbReference>
<dbReference type="InterPro" id="IPR010985">
    <property type="entry name" value="Ribbon_hlx_hlx"/>
</dbReference>
<dbReference type="SUPFAM" id="SSF47598">
    <property type="entry name" value="Ribbon-helix-helix"/>
    <property type="match status" value="1"/>
</dbReference>
<name>A0ABV6PRR2_9BURK</name>
<proteinExistence type="predicted"/>
<keyword evidence="3" id="KW-1185">Reference proteome</keyword>
<sequence>MTTTVKLPPSLEQSLRRQCAVEGRSISDLMRDALTAYLAKVPQAPPSAWSLGADLFGRHAGPADLASARHAHAADVWQEKHARRRPR</sequence>
<accession>A0ABV6PRR2</accession>